<feature type="region of interest" description="Disordered" evidence="3">
    <location>
        <begin position="105"/>
        <end position="143"/>
    </location>
</feature>
<keyword evidence="2" id="KW-0539">Nucleus</keyword>
<proteinExistence type="predicted"/>
<dbReference type="InterPro" id="IPR001138">
    <property type="entry name" value="Zn2Cys6_DnaBD"/>
</dbReference>
<dbReference type="OrthoDB" id="5367487at2759"/>
<comment type="caution">
    <text evidence="5">The sequence shown here is derived from an EMBL/GenBank/DDBJ whole genome shotgun (WGS) entry which is preliminary data.</text>
</comment>
<dbReference type="Gene3D" id="4.10.240.10">
    <property type="entry name" value="Zn(2)-C6 fungal-type DNA-binding domain"/>
    <property type="match status" value="1"/>
</dbReference>
<reference evidence="5 6" key="1">
    <citation type="submission" date="2020-05" db="EMBL/GenBank/DDBJ databases">
        <title>Identification and distribution of gene clusters putatively required for synthesis of sphingolipid metabolism inhibitors in phylogenetically diverse species of the filamentous fungus Fusarium.</title>
        <authorList>
            <person name="Kim H.-S."/>
            <person name="Busman M."/>
            <person name="Brown D.W."/>
            <person name="Divon H."/>
            <person name="Uhlig S."/>
            <person name="Proctor R.H."/>
        </authorList>
    </citation>
    <scope>NUCLEOTIDE SEQUENCE [LARGE SCALE GENOMIC DNA]</scope>
    <source>
        <strain evidence="5 6">NRRL 20693</strain>
    </source>
</reference>
<dbReference type="CDD" id="cd00067">
    <property type="entry name" value="GAL4"/>
    <property type="match status" value="1"/>
</dbReference>
<dbReference type="GO" id="GO:0008270">
    <property type="term" value="F:zinc ion binding"/>
    <property type="evidence" value="ECO:0007669"/>
    <property type="project" value="InterPro"/>
</dbReference>
<organism evidence="5 6">
    <name type="scientific">Fusarium heterosporum</name>
    <dbReference type="NCBI Taxonomy" id="42747"/>
    <lineage>
        <taxon>Eukaryota</taxon>
        <taxon>Fungi</taxon>
        <taxon>Dikarya</taxon>
        <taxon>Ascomycota</taxon>
        <taxon>Pezizomycotina</taxon>
        <taxon>Sordariomycetes</taxon>
        <taxon>Hypocreomycetidae</taxon>
        <taxon>Hypocreales</taxon>
        <taxon>Nectriaceae</taxon>
        <taxon>Fusarium</taxon>
        <taxon>Fusarium heterosporum species complex</taxon>
    </lineage>
</organism>
<dbReference type="Pfam" id="PF04082">
    <property type="entry name" value="Fungal_trans"/>
    <property type="match status" value="1"/>
</dbReference>
<dbReference type="AlphaFoldDB" id="A0A8H5X3L7"/>
<evidence type="ECO:0000256" key="3">
    <source>
        <dbReference type="SAM" id="MobiDB-lite"/>
    </source>
</evidence>
<dbReference type="Pfam" id="PF00172">
    <property type="entry name" value="Zn_clus"/>
    <property type="match status" value="1"/>
</dbReference>
<feature type="compositionally biased region" description="Polar residues" evidence="3">
    <location>
        <begin position="46"/>
        <end position="55"/>
    </location>
</feature>
<accession>A0A8H5X3L7</accession>
<dbReference type="SUPFAM" id="SSF57701">
    <property type="entry name" value="Zn2/Cys6 DNA-binding domain"/>
    <property type="match status" value="1"/>
</dbReference>
<dbReference type="CDD" id="cd12148">
    <property type="entry name" value="fungal_TF_MHR"/>
    <property type="match status" value="1"/>
</dbReference>
<dbReference type="GO" id="GO:0006351">
    <property type="term" value="P:DNA-templated transcription"/>
    <property type="evidence" value="ECO:0007669"/>
    <property type="project" value="InterPro"/>
</dbReference>
<sequence length="660" mass="73216">MDNSNPFLPTFTSSSKEDALSGLEESSSTSNSPSSSVFMTDGRASPSGSTSTTAESGRASFPSVPAACLACRAKHLKCDGVNPCSRCMSSGSECIYVASRRGYKGPRKNIARKTNKRTGLSPSRARSRSGEGSTLLKPNHSTPLGSPAFLSPSMADDIYNSSFSTSFLDPSLNVSSNYQTDMSFFQPYAPADGSTDMYNLFAAQHEAIPTYAPTPTLPERCIDYFYGHFHAAHPFVLPKEFLLSIAEESSVKPVLAVMRWIGSLYIPACPHRAHFYQEAHKLVYESHHRKDGFRVQALLLLLIGLDGQGQQEKAREILTEATKLAVEIGLNAQSFAITHGRGIPVMEESWRRTWWDIFVVDGLIAGLHRRTSFLLFDTICNAALPCEEQQYISGTIPQPLYLEDISNIYFPGMNQEVSSFAYRILAIQNLGKLLSSPHISGPDDQKLGDIESLLTKWRLDLPSSKLDSLYHGLVDEMMFQAYMITHATSILLHQPYSQLNSSLSQSINSSSSASSTNTYNTHTKYTVQSATEISKLINYRVSLLSHTPFLNYVVTISSTVHLSRWALFFTIDDGDSLRQLVRLNIGATSKMSLIWGAAKRERRSVKSMTQEIYQVKKQHQKMPDFWAGVTHEEALNIMAVDDSIIREFESMQGMTDMLGL</sequence>
<dbReference type="PANTHER" id="PTHR47431:SF1">
    <property type="entry name" value="ZN(II)2CYS6 TRANSCRIPTION FACTOR (EUROFUNG)"/>
    <property type="match status" value="1"/>
</dbReference>
<feature type="compositionally biased region" description="Low complexity" evidence="3">
    <location>
        <begin position="26"/>
        <end position="36"/>
    </location>
</feature>
<dbReference type="InterPro" id="IPR036864">
    <property type="entry name" value="Zn2-C6_fun-type_DNA-bd_sf"/>
</dbReference>
<feature type="compositionally biased region" description="Polar residues" evidence="3">
    <location>
        <begin position="1"/>
        <end position="14"/>
    </location>
</feature>
<name>A0A8H5X3L7_FUSHE</name>
<dbReference type="InterPro" id="IPR007219">
    <property type="entry name" value="XnlR_reg_dom"/>
</dbReference>
<keyword evidence="6" id="KW-1185">Reference proteome</keyword>
<evidence type="ECO:0000313" key="5">
    <source>
        <dbReference type="EMBL" id="KAF5681110.1"/>
    </source>
</evidence>
<evidence type="ECO:0000256" key="1">
    <source>
        <dbReference type="ARBA" id="ARBA00022723"/>
    </source>
</evidence>
<dbReference type="Proteomes" id="UP000567885">
    <property type="component" value="Unassembled WGS sequence"/>
</dbReference>
<dbReference type="PROSITE" id="PS50048">
    <property type="entry name" value="ZN2_CY6_FUNGAL_2"/>
    <property type="match status" value="1"/>
</dbReference>
<evidence type="ECO:0000313" key="6">
    <source>
        <dbReference type="Proteomes" id="UP000567885"/>
    </source>
</evidence>
<evidence type="ECO:0000259" key="4">
    <source>
        <dbReference type="PROSITE" id="PS50048"/>
    </source>
</evidence>
<protein>
    <submittedName>
        <fullName evidence="5">Zn(II)2Cys6 transcription factor</fullName>
    </submittedName>
</protein>
<dbReference type="PANTHER" id="PTHR47431">
    <property type="entry name" value="ZN(II)2CYS6 TRANSCRIPTION FACTOR (EUROFUNG)-RELATED"/>
    <property type="match status" value="1"/>
</dbReference>
<feature type="domain" description="Zn(2)-C6 fungal-type" evidence="4">
    <location>
        <begin position="67"/>
        <end position="96"/>
    </location>
</feature>
<dbReference type="SMART" id="SM00066">
    <property type="entry name" value="GAL4"/>
    <property type="match status" value="1"/>
</dbReference>
<evidence type="ECO:0000256" key="2">
    <source>
        <dbReference type="ARBA" id="ARBA00023242"/>
    </source>
</evidence>
<dbReference type="GO" id="GO:0000981">
    <property type="term" value="F:DNA-binding transcription factor activity, RNA polymerase II-specific"/>
    <property type="evidence" value="ECO:0007669"/>
    <property type="project" value="InterPro"/>
</dbReference>
<dbReference type="EMBL" id="JAAGWQ010000002">
    <property type="protein sequence ID" value="KAF5681110.1"/>
    <property type="molecule type" value="Genomic_DNA"/>
</dbReference>
<dbReference type="PROSITE" id="PS00463">
    <property type="entry name" value="ZN2_CY6_FUNGAL_1"/>
    <property type="match status" value="1"/>
</dbReference>
<feature type="region of interest" description="Disordered" evidence="3">
    <location>
        <begin position="1"/>
        <end position="59"/>
    </location>
</feature>
<gene>
    <name evidence="5" type="ORF">FHETE_141</name>
</gene>
<keyword evidence="1" id="KW-0479">Metal-binding</keyword>
<dbReference type="GO" id="GO:0003677">
    <property type="term" value="F:DNA binding"/>
    <property type="evidence" value="ECO:0007669"/>
    <property type="project" value="InterPro"/>
</dbReference>
<feature type="compositionally biased region" description="Basic residues" evidence="3">
    <location>
        <begin position="105"/>
        <end position="116"/>
    </location>
</feature>